<dbReference type="OrthoDB" id="549693at2759"/>
<dbReference type="AlphaFoldDB" id="A0A835SNF2"/>
<feature type="region of interest" description="Disordered" evidence="1">
    <location>
        <begin position="984"/>
        <end position="1042"/>
    </location>
</feature>
<feature type="compositionally biased region" description="Low complexity" evidence="1">
    <location>
        <begin position="622"/>
        <end position="634"/>
    </location>
</feature>
<feature type="compositionally biased region" description="Low complexity" evidence="1">
    <location>
        <begin position="1171"/>
        <end position="1184"/>
    </location>
</feature>
<proteinExistence type="predicted"/>
<feature type="region of interest" description="Disordered" evidence="1">
    <location>
        <begin position="372"/>
        <end position="402"/>
    </location>
</feature>
<comment type="caution">
    <text evidence="2">The sequence shown here is derived from an EMBL/GenBank/DDBJ whole genome shotgun (WGS) entry which is preliminary data.</text>
</comment>
<organism evidence="2 3">
    <name type="scientific">Chlamydomonas incerta</name>
    <dbReference type="NCBI Taxonomy" id="51695"/>
    <lineage>
        <taxon>Eukaryota</taxon>
        <taxon>Viridiplantae</taxon>
        <taxon>Chlorophyta</taxon>
        <taxon>core chlorophytes</taxon>
        <taxon>Chlorophyceae</taxon>
        <taxon>CS clade</taxon>
        <taxon>Chlamydomonadales</taxon>
        <taxon>Chlamydomonadaceae</taxon>
        <taxon>Chlamydomonas</taxon>
    </lineage>
</organism>
<sequence>MTPALAASGGTQAAGPNVFDVLLALDATCQDTLLRTFPRATLRDVRLSCSAGRAFVDRQVTTLCIDYASICGAAAGLQAKGHPQQRPQQVLHGIATSGSGIVRGRGSASGRGQGVRHGPRASTNRWAPDEGDEGSSGDEAGPDTATPPCPSPGQAGARGHSTLGSRLPPALEDQLAAALPRWDRLTALTLVLRPGRTPGLAPSGRAPDVTAALLHPLLGCGWGSGPAGSSCGESVRGAAAPEAAAAAAAAEAVPAQGSRGCGGDGPDTGAARVLGSVERLAVWFEGTLRSAGGRVRGQDSAGAYGQGGRRGGRRGRGAGRGGSSAGHQPQPLPLPPPSLGPALALAFPGLRCLDLSIRRWSDAAWVWTGAARAPPAHKPGSGPVGNGSNNNDSTCNASSSGGGTCPLMTALQGLRRLQELRLPSADVLADVGGLTSLTALHVTARRGTLRPGSAAALGGLSRLRRLVLAGEARRGPEHEQEQEGVDTGEEDGVALEAAGIGTTAEAGAAGGASGGAAGQAAAAAADLGAAWTPASGGSSAAGSRGGSGGGAGGGGPEERLLRADVAALLPQELLRLLRSPPPALEQLHFTELTGMPPNSGLLIGPPTRRPGGGGGGGGGLTPSGTPAWPRSAAGSSGGGAGGRFGSDGGCGGHVVGAVAWEVAAQAQADAARGPNAAARLGSTSLGLALGFGARASILAAGPGSGSVAPPPWADAAAASAAAAAADQGAAALPRVVAVAYAEGRTWMGPLGSLAAAAAALAEGLRQQGEQRAAAAAAAAEASGQTHRSAAAAPPPAAAVAVVENFVVRDLWVMPGRRGMPLSDDVRAAHRLLAELRRRYGCAMALRHLTASFGIQLDDTTYLLEEVGARLGPPAAVSLTDLDLYDLEAAPPALTYQLQQQVEARQAAAAAAAVAQLAVASSGAGAAGGVAAGARVEAAAAVGAAAAAARRRRHSDGALGPVSHAAASRAAALVHYLRTVFGGGAGSHRSPPAAPRLGAPPHHPQPVPANAPAAAQQHRPYHPEGAASPASTASGGYDPAAPLPPADQQLTLLALNGCTGVGADVAAHLAAVLPKLRRLSVGFSLPPQDGAVLGHLCELLASTTVGRGGALAAGEPVVVGVCPRPTGRSGRRGGGSQAERQYLIEEMNRRLVGMGAGGRVRLDWALEDEAAEQASAEPAEAAEGRAQCRATGDGDGEDSSGGSFDESGDSEDDEDGERGESGPPVSRWWAW</sequence>
<feature type="compositionally biased region" description="Gly residues" evidence="1">
    <location>
        <begin position="610"/>
        <end position="621"/>
    </location>
</feature>
<feature type="region of interest" description="Disordered" evidence="1">
    <location>
        <begin position="532"/>
        <end position="557"/>
    </location>
</feature>
<feature type="compositionally biased region" description="Low complexity" evidence="1">
    <location>
        <begin position="532"/>
        <end position="542"/>
    </location>
</feature>
<dbReference type="EMBL" id="JAEHOC010000028">
    <property type="protein sequence ID" value="KAG2430239.1"/>
    <property type="molecule type" value="Genomic_DNA"/>
</dbReference>
<evidence type="ECO:0000256" key="1">
    <source>
        <dbReference type="SAM" id="MobiDB-lite"/>
    </source>
</evidence>
<feature type="compositionally biased region" description="Gly residues" evidence="1">
    <location>
        <begin position="543"/>
        <end position="555"/>
    </location>
</feature>
<feature type="compositionally biased region" description="Low complexity" evidence="1">
    <location>
        <begin position="1024"/>
        <end position="1042"/>
    </location>
</feature>
<feature type="region of interest" description="Disordered" evidence="1">
    <location>
        <begin position="1170"/>
        <end position="1230"/>
    </location>
</feature>
<keyword evidence="3" id="KW-1185">Reference proteome</keyword>
<feature type="compositionally biased region" description="Gly residues" evidence="1">
    <location>
        <begin position="101"/>
        <end position="115"/>
    </location>
</feature>
<feature type="region of interest" description="Disordered" evidence="1">
    <location>
        <begin position="602"/>
        <end position="640"/>
    </location>
</feature>
<dbReference type="Proteomes" id="UP000650467">
    <property type="component" value="Unassembled WGS sequence"/>
</dbReference>
<evidence type="ECO:0000313" key="3">
    <source>
        <dbReference type="Proteomes" id="UP000650467"/>
    </source>
</evidence>
<protein>
    <submittedName>
        <fullName evidence="2">Uncharacterized protein</fullName>
    </submittedName>
</protein>
<gene>
    <name evidence="2" type="ORF">HXX76_010337</name>
</gene>
<evidence type="ECO:0000313" key="2">
    <source>
        <dbReference type="EMBL" id="KAG2430239.1"/>
    </source>
</evidence>
<feature type="region of interest" description="Disordered" evidence="1">
    <location>
        <begin position="292"/>
        <end position="337"/>
    </location>
</feature>
<name>A0A835SNF2_CHLIN</name>
<feature type="region of interest" description="Disordered" evidence="1">
    <location>
        <begin position="98"/>
        <end position="167"/>
    </location>
</feature>
<feature type="compositionally biased region" description="Acidic residues" evidence="1">
    <location>
        <begin position="1205"/>
        <end position="1216"/>
    </location>
</feature>
<accession>A0A835SNF2</accession>
<reference evidence="2" key="1">
    <citation type="journal article" date="2020" name="bioRxiv">
        <title>Comparative genomics of Chlamydomonas.</title>
        <authorList>
            <person name="Craig R.J."/>
            <person name="Hasan A.R."/>
            <person name="Ness R.W."/>
            <person name="Keightley P.D."/>
        </authorList>
    </citation>
    <scope>NUCLEOTIDE SEQUENCE</scope>
    <source>
        <strain evidence="2">SAG 7.73</strain>
    </source>
</reference>